<evidence type="ECO:0000256" key="4">
    <source>
        <dbReference type="ARBA" id="ARBA00022475"/>
    </source>
</evidence>
<keyword evidence="6 11" id="KW-1133">Transmembrane helix</keyword>
<evidence type="ECO:0000256" key="7">
    <source>
        <dbReference type="ARBA" id="ARBA00023053"/>
    </source>
</evidence>
<evidence type="ECO:0000256" key="11">
    <source>
        <dbReference type="SAM" id="Phobius"/>
    </source>
</evidence>
<gene>
    <name evidence="12" type="ORF">B4U80_00245</name>
</gene>
<dbReference type="Proteomes" id="UP000288716">
    <property type="component" value="Unassembled WGS sequence"/>
</dbReference>
<sequence length="84" mass="9293">MSSYEVSGNSYHFKIKVYLSLRYNSEYVRLASSISFLLSTVPYMGVVLYGPSLAISSVTNLSVNTSILIIGLICTFYTSIVSVY</sequence>
<proteinExistence type="inferred from homology"/>
<evidence type="ECO:0000313" key="13">
    <source>
        <dbReference type="Proteomes" id="UP000288716"/>
    </source>
</evidence>
<evidence type="ECO:0000256" key="5">
    <source>
        <dbReference type="ARBA" id="ARBA00022692"/>
    </source>
</evidence>
<dbReference type="AlphaFoldDB" id="A0A443SIN9"/>
<evidence type="ECO:0000256" key="2">
    <source>
        <dbReference type="ARBA" id="ARBA00006434"/>
    </source>
</evidence>
<organism evidence="12 13">
    <name type="scientific">Leptotrombidium deliense</name>
    <dbReference type="NCBI Taxonomy" id="299467"/>
    <lineage>
        <taxon>Eukaryota</taxon>
        <taxon>Metazoa</taxon>
        <taxon>Ecdysozoa</taxon>
        <taxon>Arthropoda</taxon>
        <taxon>Chelicerata</taxon>
        <taxon>Arachnida</taxon>
        <taxon>Acari</taxon>
        <taxon>Acariformes</taxon>
        <taxon>Trombidiformes</taxon>
        <taxon>Prostigmata</taxon>
        <taxon>Anystina</taxon>
        <taxon>Parasitengona</taxon>
        <taxon>Trombiculoidea</taxon>
        <taxon>Trombiculidae</taxon>
        <taxon>Leptotrombidium</taxon>
    </lineage>
</organism>
<dbReference type="PROSITE" id="PS50283">
    <property type="entry name" value="NA_SOLUT_SYMP_3"/>
    <property type="match status" value="1"/>
</dbReference>
<dbReference type="InterPro" id="IPR001734">
    <property type="entry name" value="Na/solute_symporter"/>
</dbReference>
<keyword evidence="13" id="KW-1185">Reference proteome</keyword>
<evidence type="ECO:0000256" key="3">
    <source>
        <dbReference type="ARBA" id="ARBA00022448"/>
    </source>
</evidence>
<reference evidence="12 13" key="1">
    <citation type="journal article" date="2018" name="Gigascience">
        <title>Genomes of trombidid mites reveal novel predicted allergens and laterally-transferred genes associated with secondary metabolism.</title>
        <authorList>
            <person name="Dong X."/>
            <person name="Chaisiri K."/>
            <person name="Xia D."/>
            <person name="Armstrong S.D."/>
            <person name="Fang Y."/>
            <person name="Donnelly M.J."/>
            <person name="Kadowaki T."/>
            <person name="McGarry J.W."/>
            <person name="Darby A.C."/>
            <person name="Makepeace B.L."/>
        </authorList>
    </citation>
    <scope>NUCLEOTIDE SEQUENCE [LARGE SCALE GENOMIC DNA]</scope>
    <source>
        <strain evidence="12">UoL-UT</strain>
    </source>
</reference>
<dbReference type="VEuPathDB" id="VectorBase:LDEU004659"/>
<dbReference type="GO" id="GO:0015293">
    <property type="term" value="F:symporter activity"/>
    <property type="evidence" value="ECO:0007669"/>
    <property type="project" value="TreeGrafter"/>
</dbReference>
<evidence type="ECO:0000313" key="12">
    <source>
        <dbReference type="EMBL" id="RWS27380.1"/>
    </source>
</evidence>
<name>A0A443SIN9_9ACAR</name>
<dbReference type="PANTHER" id="PTHR42985">
    <property type="entry name" value="SODIUM-COUPLED MONOCARBOXYLATE TRANSPORTER"/>
    <property type="match status" value="1"/>
</dbReference>
<keyword evidence="8" id="KW-0406">Ion transport</keyword>
<keyword evidence="9 11" id="KW-0472">Membrane</keyword>
<keyword evidence="7" id="KW-0915">Sodium</keyword>
<keyword evidence="5 11" id="KW-0812">Transmembrane</keyword>
<keyword evidence="10" id="KW-0739">Sodium transport</keyword>
<dbReference type="STRING" id="299467.A0A443SIN9"/>
<dbReference type="Gene3D" id="1.20.1730.10">
    <property type="entry name" value="Sodium/glucose cotransporter"/>
    <property type="match status" value="1"/>
</dbReference>
<evidence type="ECO:0000256" key="10">
    <source>
        <dbReference type="ARBA" id="ARBA00023201"/>
    </source>
</evidence>
<dbReference type="EMBL" id="NCKV01002058">
    <property type="protein sequence ID" value="RWS27380.1"/>
    <property type="molecule type" value="Genomic_DNA"/>
</dbReference>
<evidence type="ECO:0000256" key="1">
    <source>
        <dbReference type="ARBA" id="ARBA00004651"/>
    </source>
</evidence>
<keyword evidence="3" id="KW-0813">Transport</keyword>
<comment type="caution">
    <text evidence="12">The sequence shown here is derived from an EMBL/GenBank/DDBJ whole genome shotgun (WGS) entry which is preliminary data.</text>
</comment>
<dbReference type="GO" id="GO:0005886">
    <property type="term" value="C:plasma membrane"/>
    <property type="evidence" value="ECO:0007669"/>
    <property type="project" value="UniProtKB-SubCell"/>
</dbReference>
<feature type="transmembrane region" description="Helical" evidence="11">
    <location>
        <begin position="27"/>
        <end position="49"/>
    </location>
</feature>
<comment type="subcellular location">
    <subcellularLocation>
        <location evidence="1">Cell membrane</location>
        <topology evidence="1">Multi-pass membrane protein</topology>
    </subcellularLocation>
</comment>
<dbReference type="GO" id="GO:0006814">
    <property type="term" value="P:sodium ion transport"/>
    <property type="evidence" value="ECO:0007669"/>
    <property type="project" value="UniProtKB-KW"/>
</dbReference>
<evidence type="ECO:0000256" key="8">
    <source>
        <dbReference type="ARBA" id="ARBA00023065"/>
    </source>
</evidence>
<dbReference type="PANTHER" id="PTHR42985:SF40">
    <property type="entry name" value="LD47995P-RELATED"/>
    <property type="match status" value="1"/>
</dbReference>
<evidence type="ECO:0000256" key="6">
    <source>
        <dbReference type="ARBA" id="ARBA00022989"/>
    </source>
</evidence>
<dbReference type="InterPro" id="IPR038377">
    <property type="entry name" value="Na/Glc_symporter_sf"/>
</dbReference>
<feature type="transmembrane region" description="Helical" evidence="11">
    <location>
        <begin position="61"/>
        <end position="80"/>
    </location>
</feature>
<comment type="similarity">
    <text evidence="2">Belongs to the sodium:solute symporter (SSF) (TC 2.A.21) family.</text>
</comment>
<accession>A0A443SIN9</accession>
<protein>
    <submittedName>
        <fullName evidence="12">Sodium-coupled monocarboxylate transporter 1-like protein 1</fullName>
    </submittedName>
</protein>
<keyword evidence="4" id="KW-1003">Cell membrane</keyword>
<dbReference type="OrthoDB" id="6431761at2759"/>
<dbReference type="InterPro" id="IPR051163">
    <property type="entry name" value="Sodium:Solute_Symporter_SSF"/>
</dbReference>
<evidence type="ECO:0000256" key="9">
    <source>
        <dbReference type="ARBA" id="ARBA00023136"/>
    </source>
</evidence>